<dbReference type="AlphaFoldDB" id="A0A8B8D0L1"/>
<dbReference type="OrthoDB" id="10478863at2759"/>
<gene>
    <name evidence="2" type="primary">LOC111123566</name>
</gene>
<sequence length="106" mass="12632">MNGSSMYLVGPQNQVYLSMVPQQREKVATAESQMLCTVEPITNQVSQQPTDNLNYSYYKTMDVDHREAHRLKFPSYLLEWSERVKIRHERKWKQLEYHAPDYSTFD</sequence>
<dbReference type="KEGG" id="cvn:111123566"/>
<protein>
    <submittedName>
        <fullName evidence="2">Uncharacterized protein LOC111123566</fullName>
    </submittedName>
</protein>
<evidence type="ECO:0000313" key="2">
    <source>
        <dbReference type="RefSeq" id="XP_022321682.1"/>
    </source>
</evidence>
<dbReference type="GeneID" id="111123566"/>
<name>A0A8B8D0L1_CRAVI</name>
<keyword evidence="1" id="KW-1185">Reference proteome</keyword>
<reference evidence="2" key="1">
    <citation type="submission" date="2025-08" db="UniProtKB">
        <authorList>
            <consortium name="RefSeq"/>
        </authorList>
    </citation>
    <scope>IDENTIFICATION</scope>
    <source>
        <tissue evidence="2">Whole sample</tissue>
    </source>
</reference>
<dbReference type="RefSeq" id="XP_022321682.1">
    <property type="nucleotide sequence ID" value="XM_022465974.1"/>
</dbReference>
<organism evidence="1 2">
    <name type="scientific">Crassostrea virginica</name>
    <name type="common">Eastern oyster</name>
    <dbReference type="NCBI Taxonomy" id="6565"/>
    <lineage>
        <taxon>Eukaryota</taxon>
        <taxon>Metazoa</taxon>
        <taxon>Spiralia</taxon>
        <taxon>Lophotrochozoa</taxon>
        <taxon>Mollusca</taxon>
        <taxon>Bivalvia</taxon>
        <taxon>Autobranchia</taxon>
        <taxon>Pteriomorphia</taxon>
        <taxon>Ostreida</taxon>
        <taxon>Ostreoidea</taxon>
        <taxon>Ostreidae</taxon>
        <taxon>Crassostrea</taxon>
    </lineage>
</organism>
<proteinExistence type="predicted"/>
<accession>A0A8B8D0L1</accession>
<evidence type="ECO:0000313" key="1">
    <source>
        <dbReference type="Proteomes" id="UP000694844"/>
    </source>
</evidence>
<dbReference type="Proteomes" id="UP000694844">
    <property type="component" value="Chromosome 3"/>
</dbReference>